<evidence type="ECO:0000256" key="4">
    <source>
        <dbReference type="HAMAP-Rule" id="MF_00434"/>
    </source>
</evidence>
<dbReference type="NCBIfam" id="NF002017">
    <property type="entry name" value="PRK00823.1-2"/>
    <property type="match status" value="1"/>
</dbReference>
<dbReference type="CDD" id="cd00488">
    <property type="entry name" value="PCD_DCoH"/>
    <property type="match status" value="1"/>
</dbReference>
<dbReference type="PANTHER" id="PTHR12599">
    <property type="entry name" value="PTERIN-4-ALPHA-CARBINOLAMINE DEHYDRATASE"/>
    <property type="match status" value="1"/>
</dbReference>
<dbReference type="HAMAP" id="MF_00434">
    <property type="entry name" value="Pterin_4_alpha"/>
    <property type="match status" value="1"/>
</dbReference>
<name>A0A917FZB7_9NOCA</name>
<dbReference type="GO" id="GO:0006729">
    <property type="term" value="P:tetrahydrobiopterin biosynthetic process"/>
    <property type="evidence" value="ECO:0007669"/>
    <property type="project" value="InterPro"/>
</dbReference>
<dbReference type="PANTHER" id="PTHR12599:SF0">
    <property type="entry name" value="PTERIN-4-ALPHA-CARBINOLAMINE DEHYDRATASE"/>
    <property type="match status" value="1"/>
</dbReference>
<dbReference type="GO" id="GO:0008124">
    <property type="term" value="F:4-alpha-hydroxytetrahydrobiopterin dehydratase activity"/>
    <property type="evidence" value="ECO:0007669"/>
    <property type="project" value="UniProtKB-UniRule"/>
</dbReference>
<dbReference type="InterPro" id="IPR036428">
    <property type="entry name" value="PCD_sf"/>
</dbReference>
<accession>A0A917FZB7</accession>
<evidence type="ECO:0000256" key="3">
    <source>
        <dbReference type="ARBA" id="ARBA00023239"/>
    </source>
</evidence>
<evidence type="ECO:0000313" key="5">
    <source>
        <dbReference type="EMBL" id="GGG15043.1"/>
    </source>
</evidence>
<reference evidence="5" key="2">
    <citation type="submission" date="2020-09" db="EMBL/GenBank/DDBJ databases">
        <authorList>
            <person name="Sun Q."/>
            <person name="Sedlacek I."/>
        </authorList>
    </citation>
    <scope>NUCLEOTIDE SEQUENCE</scope>
    <source>
        <strain evidence="5">CCM 7905</strain>
    </source>
</reference>
<evidence type="ECO:0000313" key="6">
    <source>
        <dbReference type="Proteomes" id="UP000654257"/>
    </source>
</evidence>
<dbReference type="EMBL" id="BMCU01000003">
    <property type="protein sequence ID" value="GGG15043.1"/>
    <property type="molecule type" value="Genomic_DNA"/>
</dbReference>
<dbReference type="SUPFAM" id="SSF55248">
    <property type="entry name" value="PCD-like"/>
    <property type="match status" value="1"/>
</dbReference>
<comment type="catalytic activity">
    <reaction evidence="1 4">
        <text>(4aS,6R)-4a-hydroxy-L-erythro-5,6,7,8-tetrahydrobiopterin = (6R)-L-erythro-6,7-dihydrobiopterin + H2O</text>
        <dbReference type="Rhea" id="RHEA:11920"/>
        <dbReference type="ChEBI" id="CHEBI:15377"/>
        <dbReference type="ChEBI" id="CHEBI:15642"/>
        <dbReference type="ChEBI" id="CHEBI:43120"/>
        <dbReference type="EC" id="4.2.1.96"/>
    </reaction>
</comment>
<dbReference type="Pfam" id="PF01329">
    <property type="entry name" value="Pterin_4a"/>
    <property type="match status" value="1"/>
</dbReference>
<dbReference type="AlphaFoldDB" id="A0A917FZB7"/>
<dbReference type="RefSeq" id="WP_188545762.1">
    <property type="nucleotide sequence ID" value="NZ_BMCU01000003.1"/>
</dbReference>
<dbReference type="InterPro" id="IPR001533">
    <property type="entry name" value="Pterin_deHydtase"/>
</dbReference>
<comment type="similarity">
    <text evidence="2 4">Belongs to the pterin-4-alpha-carbinolamine dehydratase family.</text>
</comment>
<evidence type="ECO:0000256" key="2">
    <source>
        <dbReference type="ARBA" id="ARBA00006472"/>
    </source>
</evidence>
<dbReference type="Proteomes" id="UP000654257">
    <property type="component" value="Unassembled WGS sequence"/>
</dbReference>
<gene>
    <name evidence="5" type="ORF">GCM10007304_31350</name>
</gene>
<organism evidence="5 6">
    <name type="scientific">Rhodococcoides trifolii</name>
    <dbReference type="NCBI Taxonomy" id="908250"/>
    <lineage>
        <taxon>Bacteria</taxon>
        <taxon>Bacillati</taxon>
        <taxon>Actinomycetota</taxon>
        <taxon>Actinomycetes</taxon>
        <taxon>Mycobacteriales</taxon>
        <taxon>Nocardiaceae</taxon>
        <taxon>Rhodococcoides</taxon>
    </lineage>
</organism>
<reference evidence="5" key="1">
    <citation type="journal article" date="2014" name="Int. J. Syst. Evol. Microbiol.">
        <title>Complete genome sequence of Corynebacterium casei LMG S-19264T (=DSM 44701T), isolated from a smear-ripened cheese.</title>
        <authorList>
            <consortium name="US DOE Joint Genome Institute (JGI-PGF)"/>
            <person name="Walter F."/>
            <person name="Albersmeier A."/>
            <person name="Kalinowski J."/>
            <person name="Ruckert C."/>
        </authorList>
    </citation>
    <scope>NUCLEOTIDE SEQUENCE</scope>
    <source>
        <strain evidence="5">CCM 7905</strain>
    </source>
</reference>
<sequence>MAELLNDAQIDEALTRLTEWTRDGDALSRTITSSTFPAAIALVDAVAHEAESMDHHPDIDIRWRSVTYTLSTHSSGGITSLDVVLAGAIDRLAQGR</sequence>
<protein>
    <recommendedName>
        <fullName evidence="4">Putative pterin-4-alpha-carbinolamine dehydratase</fullName>
        <shortName evidence="4">PHS</shortName>
        <ecNumber evidence="4">4.2.1.96</ecNumber>
    </recommendedName>
    <alternativeName>
        <fullName evidence="4">4-alpha-hydroxy-tetrahydropterin dehydratase</fullName>
    </alternativeName>
    <alternativeName>
        <fullName evidence="4">Pterin carbinolamine dehydratase</fullName>
        <shortName evidence="4">PCD</shortName>
    </alternativeName>
</protein>
<keyword evidence="3 4" id="KW-0456">Lyase</keyword>
<comment type="caution">
    <text evidence="5">The sequence shown here is derived from an EMBL/GenBank/DDBJ whole genome shotgun (WGS) entry which is preliminary data.</text>
</comment>
<dbReference type="EC" id="4.2.1.96" evidence="4"/>
<proteinExistence type="inferred from homology"/>
<evidence type="ECO:0000256" key="1">
    <source>
        <dbReference type="ARBA" id="ARBA00001554"/>
    </source>
</evidence>
<keyword evidence="6" id="KW-1185">Reference proteome</keyword>
<dbReference type="Gene3D" id="3.30.1360.20">
    <property type="entry name" value="Transcriptional coactivator/pterin dehydratase"/>
    <property type="match status" value="1"/>
</dbReference>